<gene>
    <name evidence="2" type="ORF">ABLV49_14330</name>
</gene>
<sequence length="77" mass="8361">MPLGWLREAASGNFVVKDGHQADPDSQAYSIDGEFSLQSSQPFGVIHSDRIENSHEKASIRPPSHSPSARVHNNPPA</sequence>
<feature type="region of interest" description="Disordered" evidence="1">
    <location>
        <begin position="51"/>
        <end position="77"/>
    </location>
</feature>
<protein>
    <submittedName>
        <fullName evidence="2">Uncharacterized protein</fullName>
    </submittedName>
</protein>
<dbReference type="AlphaFoldDB" id="A0AAU7LN94"/>
<dbReference type="EMBL" id="CP157675">
    <property type="protein sequence ID" value="XBP69075.1"/>
    <property type="molecule type" value="Genomic_DNA"/>
</dbReference>
<proteinExistence type="predicted"/>
<evidence type="ECO:0000313" key="2">
    <source>
        <dbReference type="EMBL" id="XBP69075.1"/>
    </source>
</evidence>
<dbReference type="RefSeq" id="WP_349277402.1">
    <property type="nucleotide sequence ID" value="NZ_CBCSCU010000024.1"/>
</dbReference>
<name>A0AAU7LN94_9BURK</name>
<reference evidence="2" key="1">
    <citation type="submission" date="2024-05" db="EMBL/GenBank/DDBJ databases">
        <authorList>
            <person name="Bunk B."/>
            <person name="Swiderski J."/>
            <person name="Sproer C."/>
            <person name="Thiel V."/>
        </authorList>
    </citation>
    <scope>NUCLEOTIDE SEQUENCE</scope>
    <source>
        <strain evidence="2">DSM 17735</strain>
    </source>
</reference>
<accession>A0AAU7LN94</accession>
<organism evidence="2">
    <name type="scientific">Polaromonas hydrogenivorans</name>
    <dbReference type="NCBI Taxonomy" id="335476"/>
    <lineage>
        <taxon>Bacteria</taxon>
        <taxon>Pseudomonadati</taxon>
        <taxon>Pseudomonadota</taxon>
        <taxon>Betaproteobacteria</taxon>
        <taxon>Burkholderiales</taxon>
        <taxon>Comamonadaceae</taxon>
        <taxon>Polaromonas</taxon>
    </lineage>
</organism>
<evidence type="ECO:0000256" key="1">
    <source>
        <dbReference type="SAM" id="MobiDB-lite"/>
    </source>
</evidence>